<dbReference type="SUPFAM" id="SSF109640">
    <property type="entry name" value="KRAB domain (Kruppel-associated box)"/>
    <property type="match status" value="1"/>
</dbReference>
<dbReference type="STRING" id="38772.ENSGAGP00000011466"/>
<protein>
    <recommendedName>
        <fullName evidence="1">KRAB domain-containing protein</fullName>
    </recommendedName>
</protein>
<sequence length="147" mass="16666">KPVPDSIFPLPVIFEEVAVKLTRKEWTLLDPTQRALYWDVMQENYKDVTSLGKGSCPSVLGRGNEELRLTPAPRCPLCSVLFQHHPNMPVTHTHATRDPSLLQNTLRTEHRSHIAQLAGNLVAHLVSFRTQREQSKTQKTQTKASLH</sequence>
<reference evidence="2" key="2">
    <citation type="submission" date="2025-08" db="UniProtKB">
        <authorList>
            <consortium name="Ensembl"/>
        </authorList>
    </citation>
    <scope>IDENTIFICATION</scope>
</reference>
<dbReference type="InterPro" id="IPR036051">
    <property type="entry name" value="KRAB_dom_sf"/>
</dbReference>
<dbReference type="PANTHER" id="PTHR23232">
    <property type="entry name" value="KRAB DOMAIN C2H2 ZINC FINGER"/>
    <property type="match status" value="1"/>
</dbReference>
<dbReference type="CDD" id="cd07765">
    <property type="entry name" value="KRAB_A-box"/>
    <property type="match status" value="1"/>
</dbReference>
<dbReference type="Ensembl" id="ENSGAGT00000013127.1">
    <property type="protein sequence ID" value="ENSGAGP00000011466.1"/>
    <property type="gene ID" value="ENSGAGG00000008846.1"/>
</dbReference>
<dbReference type="Pfam" id="PF01352">
    <property type="entry name" value="KRAB"/>
    <property type="match status" value="1"/>
</dbReference>
<proteinExistence type="predicted"/>
<reference evidence="2" key="3">
    <citation type="submission" date="2025-09" db="UniProtKB">
        <authorList>
            <consortium name="Ensembl"/>
        </authorList>
    </citation>
    <scope>IDENTIFICATION</scope>
</reference>
<dbReference type="Proteomes" id="UP000291020">
    <property type="component" value="Unassembled WGS sequence"/>
</dbReference>
<dbReference type="InterPro" id="IPR001909">
    <property type="entry name" value="KRAB"/>
</dbReference>
<dbReference type="InterPro" id="IPR050169">
    <property type="entry name" value="Krueppel_C2H2_ZnF"/>
</dbReference>
<dbReference type="PROSITE" id="PS50805">
    <property type="entry name" value="KRAB"/>
    <property type="match status" value="1"/>
</dbReference>
<feature type="domain" description="KRAB" evidence="1">
    <location>
        <begin position="12"/>
        <end position="89"/>
    </location>
</feature>
<dbReference type="AlphaFoldDB" id="A0A452H9M9"/>
<organism evidence="2 3">
    <name type="scientific">Gopherus agassizii</name>
    <name type="common">Agassiz's desert tortoise</name>
    <dbReference type="NCBI Taxonomy" id="38772"/>
    <lineage>
        <taxon>Eukaryota</taxon>
        <taxon>Metazoa</taxon>
        <taxon>Chordata</taxon>
        <taxon>Craniata</taxon>
        <taxon>Vertebrata</taxon>
        <taxon>Euteleostomi</taxon>
        <taxon>Archelosauria</taxon>
        <taxon>Testudinata</taxon>
        <taxon>Testudines</taxon>
        <taxon>Cryptodira</taxon>
        <taxon>Durocryptodira</taxon>
        <taxon>Testudinoidea</taxon>
        <taxon>Testudinidae</taxon>
        <taxon>Gopherus</taxon>
    </lineage>
</organism>
<dbReference type="SMART" id="SM00349">
    <property type="entry name" value="KRAB"/>
    <property type="match status" value="1"/>
</dbReference>
<dbReference type="Gene3D" id="6.10.140.140">
    <property type="match status" value="1"/>
</dbReference>
<name>A0A452H9M9_9SAUR</name>
<keyword evidence="3" id="KW-1185">Reference proteome</keyword>
<dbReference type="PANTHER" id="PTHR23232:SF142">
    <property type="entry name" value="GASTRULA ZINC FINGER PROTEIN XLCGF57.1-LIKE-RELATED"/>
    <property type="match status" value="1"/>
</dbReference>
<evidence type="ECO:0000313" key="2">
    <source>
        <dbReference type="Ensembl" id="ENSGAGP00000011466.1"/>
    </source>
</evidence>
<reference evidence="3" key="1">
    <citation type="journal article" date="2017" name="PLoS ONE">
        <title>The Agassiz's desert tortoise genome provides a resource for the conservation of a threatened species.</title>
        <authorList>
            <person name="Tollis M."/>
            <person name="DeNardo D.F."/>
            <person name="Cornelius J.A."/>
            <person name="Dolby G.A."/>
            <person name="Edwards T."/>
            <person name="Henen B.T."/>
            <person name="Karl A.E."/>
            <person name="Murphy R.W."/>
            <person name="Kusumi K."/>
        </authorList>
    </citation>
    <scope>NUCLEOTIDE SEQUENCE [LARGE SCALE GENOMIC DNA]</scope>
</reference>
<evidence type="ECO:0000259" key="1">
    <source>
        <dbReference type="PROSITE" id="PS50805"/>
    </source>
</evidence>
<dbReference type="GO" id="GO:0006355">
    <property type="term" value="P:regulation of DNA-templated transcription"/>
    <property type="evidence" value="ECO:0007669"/>
    <property type="project" value="InterPro"/>
</dbReference>
<evidence type="ECO:0000313" key="3">
    <source>
        <dbReference type="Proteomes" id="UP000291020"/>
    </source>
</evidence>
<accession>A0A452H9M9</accession>